<evidence type="ECO:0000313" key="3">
    <source>
        <dbReference type="Proteomes" id="UP000008549"/>
    </source>
</evidence>
<feature type="transmembrane region" description="Helical" evidence="1">
    <location>
        <begin position="152"/>
        <end position="182"/>
    </location>
</feature>
<keyword evidence="3" id="KW-1185">Reference proteome</keyword>
<dbReference type="AlphaFoldDB" id="A8XDB6"/>
<feature type="transmembrane region" description="Helical" evidence="1">
    <location>
        <begin position="202"/>
        <end position="224"/>
    </location>
</feature>
<keyword evidence="1" id="KW-0812">Transmembrane</keyword>
<dbReference type="HOGENOM" id="CLU_053041_3_0_1"/>
<keyword evidence="1" id="KW-1133">Transmembrane helix</keyword>
<keyword evidence="1" id="KW-0472">Membrane</keyword>
<dbReference type="PANTHER" id="PTHR23021">
    <property type="entry name" value="SERPENTINE RECEPTOR, CLASS T"/>
    <property type="match status" value="1"/>
</dbReference>
<dbReference type="eggNOG" id="ENOG502SNCU">
    <property type="taxonomic scope" value="Eukaryota"/>
</dbReference>
<accession>A8XDB6</accession>
<dbReference type="InParanoid" id="A8XDB6"/>
<gene>
    <name evidence="4" type="primary">srt-25</name>
    <name evidence="2" type="synonym">Cbr-srt-25</name>
    <name evidence="4" type="ORF">CBG11307</name>
    <name evidence="2" type="ORF">CBG_11307</name>
</gene>
<dbReference type="OMA" id="LMIMCGT"/>
<sequence length="344" mass="39379">MNKIFEYGGVENIPLYNCSAMSPDAWTSQFGMQRPILGIISISYGSIMEVLFIPSLLAMLDKDLWCLSCYKIMFFVGIVDMLALAMNSISTGVLAFEGAVFCTHSVFIYLAGLCGLGLWCCSCLMNIMLLVNRTLNVANSSFSERLFEGYRTYLMLLVPIVYGFYFIFFTPTCVFSSRYYAWFYDPFIFPNRTSEYTNVAHGVNNLMIMCGTFVFYAYICYVLCKANRTGKSSRIHIQSYQILYQSVAICFINQVSSSVYVVMNFITVPEWLIVVAQLMMPGDHLHDNEPNYSIRIGESRLCRQQQYDPSSTVTLAEHESDFDLIVTARMDFLKFEYFENNKVI</sequence>
<dbReference type="Proteomes" id="UP000008549">
    <property type="component" value="Unassembled WGS sequence"/>
</dbReference>
<evidence type="ECO:0000256" key="1">
    <source>
        <dbReference type="SAM" id="Phobius"/>
    </source>
</evidence>
<evidence type="ECO:0000313" key="4">
    <source>
        <dbReference type="WormBase" id="CBG11307"/>
    </source>
</evidence>
<feature type="transmembrane region" description="Helical" evidence="1">
    <location>
        <begin position="107"/>
        <end position="131"/>
    </location>
</feature>
<dbReference type="STRING" id="6238.A8XDB6"/>
<evidence type="ECO:0000313" key="2">
    <source>
        <dbReference type="EMBL" id="CAP30635.2"/>
    </source>
</evidence>
<feature type="transmembrane region" description="Helical" evidence="1">
    <location>
        <begin position="72"/>
        <end position="95"/>
    </location>
</feature>
<protein>
    <submittedName>
        <fullName evidence="2">Protein CBR-SRT-25</fullName>
    </submittedName>
</protein>
<proteinExistence type="predicted"/>
<dbReference type="InterPro" id="IPR019425">
    <property type="entry name" value="7TM_GPCR_serpentine_rcpt_Srt"/>
</dbReference>
<dbReference type="SUPFAM" id="SSF81321">
    <property type="entry name" value="Family A G protein-coupled receptor-like"/>
    <property type="match status" value="1"/>
</dbReference>
<dbReference type="WormBase" id="CBG11307">
    <property type="protein sequence ID" value="CBP25517"/>
    <property type="gene ID" value="WBGene00032444"/>
    <property type="gene designation" value="Cbr-srt-25"/>
</dbReference>
<dbReference type="EMBL" id="HE600908">
    <property type="protein sequence ID" value="CAP30635.2"/>
    <property type="molecule type" value="Genomic_DNA"/>
</dbReference>
<reference evidence="2 3" key="2">
    <citation type="journal article" date="2011" name="PLoS Genet.">
        <title>Caenorhabditis briggsae recombinant inbred line genotypes reveal inter-strain incompatibility and the evolution of recombination.</title>
        <authorList>
            <person name="Ross J.A."/>
            <person name="Koboldt D.C."/>
            <person name="Staisch J.E."/>
            <person name="Chamberlin H.M."/>
            <person name="Gupta B.P."/>
            <person name="Miller R.D."/>
            <person name="Baird S.E."/>
            <person name="Haag E.S."/>
        </authorList>
    </citation>
    <scope>NUCLEOTIDE SEQUENCE [LARGE SCALE GENOMIC DNA]</scope>
    <source>
        <strain evidence="2 3">AF16</strain>
    </source>
</reference>
<dbReference type="Pfam" id="PF10321">
    <property type="entry name" value="7TM_GPCR_Srt"/>
    <property type="match status" value="1"/>
</dbReference>
<feature type="transmembrane region" description="Helical" evidence="1">
    <location>
        <begin position="36"/>
        <end position="60"/>
    </location>
</feature>
<organism evidence="2 3">
    <name type="scientific">Caenorhabditis briggsae</name>
    <dbReference type="NCBI Taxonomy" id="6238"/>
    <lineage>
        <taxon>Eukaryota</taxon>
        <taxon>Metazoa</taxon>
        <taxon>Ecdysozoa</taxon>
        <taxon>Nematoda</taxon>
        <taxon>Chromadorea</taxon>
        <taxon>Rhabditida</taxon>
        <taxon>Rhabditina</taxon>
        <taxon>Rhabditomorpha</taxon>
        <taxon>Rhabditoidea</taxon>
        <taxon>Rhabditidae</taxon>
        <taxon>Peloderinae</taxon>
        <taxon>Caenorhabditis</taxon>
    </lineage>
</organism>
<reference evidence="2 3" key="1">
    <citation type="journal article" date="2003" name="PLoS Biol.">
        <title>The genome sequence of Caenorhabditis briggsae: a platform for comparative genomics.</title>
        <authorList>
            <person name="Stein L.D."/>
            <person name="Bao Z."/>
            <person name="Blasiar D."/>
            <person name="Blumenthal T."/>
            <person name="Brent M.R."/>
            <person name="Chen N."/>
            <person name="Chinwalla A."/>
            <person name="Clarke L."/>
            <person name="Clee C."/>
            <person name="Coghlan A."/>
            <person name="Coulson A."/>
            <person name="D'Eustachio P."/>
            <person name="Fitch D.H."/>
            <person name="Fulton L.A."/>
            <person name="Fulton R.E."/>
            <person name="Griffiths-Jones S."/>
            <person name="Harris T.W."/>
            <person name="Hillier L.W."/>
            <person name="Kamath R."/>
            <person name="Kuwabara P.E."/>
            <person name="Mardis E.R."/>
            <person name="Marra M.A."/>
            <person name="Miner T.L."/>
            <person name="Minx P."/>
            <person name="Mullikin J.C."/>
            <person name="Plumb R.W."/>
            <person name="Rogers J."/>
            <person name="Schein J.E."/>
            <person name="Sohrmann M."/>
            <person name="Spieth J."/>
            <person name="Stajich J.E."/>
            <person name="Wei C."/>
            <person name="Willey D."/>
            <person name="Wilson R.K."/>
            <person name="Durbin R."/>
            <person name="Waterston R.H."/>
        </authorList>
    </citation>
    <scope>NUCLEOTIDE SEQUENCE [LARGE SCALE GENOMIC DNA]</scope>
    <source>
        <strain evidence="2 3">AF16</strain>
    </source>
</reference>
<dbReference type="PANTHER" id="PTHR23021:SF11">
    <property type="entry name" value="SERPENTINE RECEPTOR, CLASS T"/>
    <property type="match status" value="1"/>
</dbReference>
<name>A8XDB6_CAEBR</name>